<evidence type="ECO:0000259" key="2">
    <source>
        <dbReference type="Pfam" id="PF01575"/>
    </source>
</evidence>
<evidence type="ECO:0000313" key="4">
    <source>
        <dbReference type="Proteomes" id="UP000002484"/>
    </source>
</evidence>
<dbReference type="AlphaFoldDB" id="E3J912"/>
<dbReference type="GO" id="GO:0004300">
    <property type="term" value="F:enoyl-CoA hydratase activity"/>
    <property type="evidence" value="ECO:0007669"/>
    <property type="project" value="TreeGrafter"/>
</dbReference>
<sequence>MIDADALAEDAIGPFPGCLSADLIRRYASATGERSERPRAGLAVPAVAVVTQIWAAQEAGRSALVSEDLLAAASGGVHGEHDVVLHRPLVPDEPLRTWVHRFAARPAGRNALVTLRYSTVDERDEVVAEQLWTTVYLNAGCAAAGAPLPDHAFPAGARRRPVGEYTTTVDADMPRRYAEVSGDWSDHHFDAAAARRSGFDRPFLHGLCTMALGARAVVDAVAGGDPDRVRRVAVRFAAPAFVGADLRVGVYEAGGRSYAFEAISDGRAVLTHGRVELRGE</sequence>
<protein>
    <submittedName>
        <fullName evidence="3">MaoC domain protein dehydratase</fullName>
    </submittedName>
</protein>
<dbReference type="FunCoup" id="E3J912">
    <property type="interactions" value="55"/>
</dbReference>
<dbReference type="GO" id="GO:0044594">
    <property type="term" value="F:17-beta-hydroxysteroid dehydrogenase (NAD+) activity"/>
    <property type="evidence" value="ECO:0007669"/>
    <property type="project" value="TreeGrafter"/>
</dbReference>
<dbReference type="InParanoid" id="E3J912"/>
<dbReference type="InterPro" id="IPR029069">
    <property type="entry name" value="HotDog_dom_sf"/>
</dbReference>
<dbReference type="GO" id="GO:0006635">
    <property type="term" value="P:fatty acid beta-oxidation"/>
    <property type="evidence" value="ECO:0007669"/>
    <property type="project" value="TreeGrafter"/>
</dbReference>
<dbReference type="PANTHER" id="PTHR13078:SF56">
    <property type="entry name" value="PEROXISOMAL MULTIFUNCTIONAL ENZYME TYPE 2"/>
    <property type="match status" value="1"/>
</dbReference>
<dbReference type="eggNOG" id="COG2030">
    <property type="taxonomic scope" value="Bacteria"/>
</dbReference>
<dbReference type="Pfam" id="PF01575">
    <property type="entry name" value="MaoC_dehydratas"/>
    <property type="match status" value="1"/>
</dbReference>
<proteinExistence type="inferred from homology"/>
<name>E3J912_PSEI1</name>
<dbReference type="SUPFAM" id="SSF54637">
    <property type="entry name" value="Thioesterase/thiol ester dehydrase-isomerase"/>
    <property type="match status" value="2"/>
</dbReference>
<dbReference type="STRING" id="298654.FraEuI1c_2865"/>
<comment type="similarity">
    <text evidence="1">Belongs to the enoyl-CoA hydratase/isomerase family.</text>
</comment>
<accession>E3J912</accession>
<dbReference type="KEGG" id="fri:FraEuI1c_2865"/>
<organism evidence="3 4">
    <name type="scientific">Pseudofrankia inefficax (strain DSM 45817 / CECT 9037 / DDB 130130 / EuI1c)</name>
    <name type="common">Frankia inefficax</name>
    <dbReference type="NCBI Taxonomy" id="298654"/>
    <lineage>
        <taxon>Bacteria</taxon>
        <taxon>Bacillati</taxon>
        <taxon>Actinomycetota</taxon>
        <taxon>Actinomycetes</taxon>
        <taxon>Frankiales</taxon>
        <taxon>Frankiaceae</taxon>
        <taxon>Pseudofrankia</taxon>
    </lineage>
</organism>
<keyword evidence="4" id="KW-1185">Reference proteome</keyword>
<dbReference type="HOGENOM" id="CLU_083010_0_0_11"/>
<dbReference type="GO" id="GO:0003857">
    <property type="term" value="F:(3S)-3-hydroxyacyl-CoA dehydrogenase (NAD+) activity"/>
    <property type="evidence" value="ECO:0007669"/>
    <property type="project" value="TreeGrafter"/>
</dbReference>
<dbReference type="InterPro" id="IPR002539">
    <property type="entry name" value="MaoC-like_dom"/>
</dbReference>
<dbReference type="PANTHER" id="PTHR13078">
    <property type="entry name" value="PEROXISOMAL MULTIFUNCTIONAL ENZYME TYPE 2-RELATED"/>
    <property type="match status" value="1"/>
</dbReference>
<evidence type="ECO:0000313" key="3">
    <source>
        <dbReference type="EMBL" id="ADP80891.1"/>
    </source>
</evidence>
<dbReference type="Gene3D" id="3.10.129.10">
    <property type="entry name" value="Hotdog Thioesterase"/>
    <property type="match status" value="1"/>
</dbReference>
<reference evidence="3 4" key="1">
    <citation type="submission" date="2010-10" db="EMBL/GenBank/DDBJ databases">
        <title>Complete sequence of Frankia sp. EuI1c.</title>
        <authorList>
            <consortium name="US DOE Joint Genome Institute"/>
            <person name="Lucas S."/>
            <person name="Copeland A."/>
            <person name="Lapidus A."/>
            <person name="Cheng J.-F."/>
            <person name="Bruce D."/>
            <person name="Goodwin L."/>
            <person name="Pitluck S."/>
            <person name="Chertkov O."/>
            <person name="Detter J.C."/>
            <person name="Han C."/>
            <person name="Tapia R."/>
            <person name="Land M."/>
            <person name="Hauser L."/>
            <person name="Jeffries C."/>
            <person name="Kyrpides N."/>
            <person name="Ivanova N."/>
            <person name="Mikhailova N."/>
            <person name="Beauchemin N."/>
            <person name="Sen A."/>
            <person name="Sur S.A."/>
            <person name="Gtari M."/>
            <person name="Wall L."/>
            <person name="Tisa L."/>
            <person name="Woyke T."/>
        </authorList>
    </citation>
    <scope>NUCLEOTIDE SEQUENCE [LARGE SCALE GENOMIC DNA]</scope>
    <source>
        <strain evidence="4">DSM 45817 / CECT 9037 / EuI1c</strain>
    </source>
</reference>
<dbReference type="RefSeq" id="WP_013424009.1">
    <property type="nucleotide sequence ID" value="NC_014666.1"/>
</dbReference>
<dbReference type="Proteomes" id="UP000002484">
    <property type="component" value="Chromosome"/>
</dbReference>
<gene>
    <name evidence="3" type="ordered locus">FraEuI1c_2865</name>
</gene>
<dbReference type="EMBL" id="CP002299">
    <property type="protein sequence ID" value="ADP80891.1"/>
    <property type="molecule type" value="Genomic_DNA"/>
</dbReference>
<evidence type="ECO:0000256" key="1">
    <source>
        <dbReference type="ARBA" id="ARBA00005254"/>
    </source>
</evidence>
<feature type="domain" description="MaoC-like" evidence="2">
    <location>
        <begin position="161"/>
        <end position="258"/>
    </location>
</feature>